<reference evidence="2 3" key="2">
    <citation type="submission" date="2024-07" db="EMBL/GenBank/DDBJ databases">
        <authorList>
            <person name="Akdeniz Z."/>
        </authorList>
    </citation>
    <scope>NUCLEOTIDE SEQUENCE [LARGE SCALE GENOMIC DNA]</scope>
</reference>
<dbReference type="Proteomes" id="UP001642409">
    <property type="component" value="Unassembled WGS sequence"/>
</dbReference>
<dbReference type="AlphaFoldDB" id="A0AA86N4C4"/>
<proteinExistence type="predicted"/>
<accession>A0AA86N4C4</accession>
<dbReference type="EMBL" id="CATOUU010000003">
    <property type="protein sequence ID" value="CAI9912679.1"/>
    <property type="molecule type" value="Genomic_DNA"/>
</dbReference>
<organism evidence="1">
    <name type="scientific">Hexamita inflata</name>
    <dbReference type="NCBI Taxonomy" id="28002"/>
    <lineage>
        <taxon>Eukaryota</taxon>
        <taxon>Metamonada</taxon>
        <taxon>Diplomonadida</taxon>
        <taxon>Hexamitidae</taxon>
        <taxon>Hexamitinae</taxon>
        <taxon>Hexamita</taxon>
    </lineage>
</organism>
<evidence type="ECO:0000313" key="1">
    <source>
        <dbReference type="EMBL" id="CAI9912679.1"/>
    </source>
</evidence>
<comment type="caution">
    <text evidence="1">The sequence shown here is derived from an EMBL/GenBank/DDBJ whole genome shotgun (WGS) entry which is preliminary data.</text>
</comment>
<gene>
    <name evidence="2" type="ORF">HINF_LOCUS15778</name>
    <name evidence="1" type="ORF">HINF_LOCUS324</name>
</gene>
<dbReference type="EMBL" id="CAXDID020000038">
    <property type="protein sequence ID" value="CAL5998527.1"/>
    <property type="molecule type" value="Genomic_DNA"/>
</dbReference>
<protein>
    <submittedName>
        <fullName evidence="2">Hypothetical_protein</fullName>
    </submittedName>
</protein>
<sequence length="167" mass="19933">MQWFVPSGQFYSPREFTHFQHSFTIRDPQKRIFIHICFVNQLKVKATNALNLRANILNQIQIKRFQNQLDLILRFVVHQNNTSKRVSALKTIHANYWSRKNDNVSFKQTTIKTEQKIKLLFARNALQHQQNVAQMRAKIFLAAIQEKFRAKLQKWAEKKRQIEEIKG</sequence>
<evidence type="ECO:0000313" key="2">
    <source>
        <dbReference type="EMBL" id="CAL5998527.1"/>
    </source>
</evidence>
<name>A0AA86N4C4_9EUKA</name>
<reference evidence="1" key="1">
    <citation type="submission" date="2023-06" db="EMBL/GenBank/DDBJ databases">
        <authorList>
            <person name="Kurt Z."/>
        </authorList>
    </citation>
    <scope>NUCLEOTIDE SEQUENCE</scope>
</reference>
<keyword evidence="3" id="KW-1185">Reference proteome</keyword>
<evidence type="ECO:0000313" key="3">
    <source>
        <dbReference type="Proteomes" id="UP001642409"/>
    </source>
</evidence>